<dbReference type="EC" id="2.4.1.266" evidence="7"/>
<feature type="domain" description="Glycosyltransferase 2-like" evidence="12">
    <location>
        <begin position="6"/>
        <end position="109"/>
    </location>
</feature>
<keyword evidence="4 13" id="KW-0328">Glycosyltransferase</keyword>
<organism evidence="13 14">
    <name type="scientific">Aquipuribacter hungaricus</name>
    <dbReference type="NCBI Taxonomy" id="545624"/>
    <lineage>
        <taxon>Bacteria</taxon>
        <taxon>Bacillati</taxon>
        <taxon>Actinomycetota</taxon>
        <taxon>Actinomycetes</taxon>
        <taxon>Micrococcales</taxon>
        <taxon>Intrasporangiaceae</taxon>
        <taxon>Aquipuribacter</taxon>
    </lineage>
</organism>
<comment type="catalytic activity">
    <reaction evidence="9">
        <text>(2R)-3-phosphoglycerate + UDP-alpha-D-glucose = (2R)-2-O-(alpha-D-glucopyranosyl)-3-phospho-glycerate + UDP + H(+)</text>
        <dbReference type="Rhea" id="RHEA:31319"/>
        <dbReference type="ChEBI" id="CHEBI:15378"/>
        <dbReference type="ChEBI" id="CHEBI:58223"/>
        <dbReference type="ChEBI" id="CHEBI:58272"/>
        <dbReference type="ChEBI" id="CHEBI:58885"/>
        <dbReference type="ChEBI" id="CHEBI:62600"/>
        <dbReference type="EC" id="2.4.1.266"/>
    </reaction>
    <physiologicalReaction direction="left-to-right" evidence="9">
        <dbReference type="Rhea" id="RHEA:31320"/>
    </physiologicalReaction>
</comment>
<dbReference type="EMBL" id="JBHRWW010000007">
    <property type="protein sequence ID" value="MFC3688992.1"/>
    <property type="molecule type" value="Genomic_DNA"/>
</dbReference>
<feature type="region of interest" description="Disordered" evidence="11">
    <location>
        <begin position="288"/>
        <end position="324"/>
    </location>
</feature>
<evidence type="ECO:0000313" key="13">
    <source>
        <dbReference type="EMBL" id="MFC3688992.1"/>
    </source>
</evidence>
<dbReference type="PANTHER" id="PTHR48090">
    <property type="entry name" value="UNDECAPRENYL-PHOSPHATE 4-DEOXY-4-FORMAMIDO-L-ARABINOSE TRANSFERASE-RELATED"/>
    <property type="match status" value="1"/>
</dbReference>
<evidence type="ECO:0000256" key="7">
    <source>
        <dbReference type="ARBA" id="ARBA00039022"/>
    </source>
</evidence>
<dbReference type="Proteomes" id="UP001595685">
    <property type="component" value="Unassembled WGS sequence"/>
</dbReference>
<dbReference type="PANTHER" id="PTHR48090:SF10">
    <property type="entry name" value="GLUCOSYL-3-PHOSPHOGLYCERATE SYNTHASE"/>
    <property type="match status" value="1"/>
</dbReference>
<protein>
    <recommendedName>
        <fullName evidence="8">Glucosyl-3-phosphoglycerate synthase</fullName>
        <ecNumber evidence="7">2.4.1.266</ecNumber>
    </recommendedName>
</protein>
<evidence type="ECO:0000313" key="14">
    <source>
        <dbReference type="Proteomes" id="UP001595685"/>
    </source>
</evidence>
<accession>A0ABV7WJ58</accession>
<dbReference type="SUPFAM" id="SSF53448">
    <property type="entry name" value="Nucleotide-diphospho-sugar transferases"/>
    <property type="match status" value="1"/>
</dbReference>
<comment type="catalytic activity">
    <reaction evidence="10">
        <text>an NDP-alpha-D-glucose + (2R)-3-phosphoglycerate = (2R)-2-O-(alpha-D-glucopyranosyl)-3-phospho-glycerate + a ribonucleoside 5'-diphosphate + H(+)</text>
        <dbReference type="Rhea" id="RHEA:47244"/>
        <dbReference type="ChEBI" id="CHEBI:15378"/>
        <dbReference type="ChEBI" id="CHEBI:57930"/>
        <dbReference type="ChEBI" id="CHEBI:58272"/>
        <dbReference type="ChEBI" id="CHEBI:62600"/>
        <dbReference type="ChEBI" id="CHEBI:76533"/>
        <dbReference type="EC" id="2.4.1.266"/>
    </reaction>
    <physiologicalReaction direction="left-to-right" evidence="10">
        <dbReference type="Rhea" id="RHEA:47245"/>
    </physiologicalReaction>
</comment>
<keyword evidence="6" id="KW-0460">Magnesium</keyword>
<sequence length="324" mass="35543">MTPPASVVVRAKDKADTITRTLTSLREQSVRPEIVVVDSGSTDGTLEIARRLADRVVEIAPEDFTYGGALNTGAAAASGDVHMAVSAHSYPYSRTWVEDSLALYARPDVAGTNSGKRTPWGEDIVDVYFQTPRDAVEHAWWGFSNHGSSWRATAWEQHPFRTDLPAAEDKEWSWRVLAAGWTIAYSPRLSVSANHRRDAGLRPLARRIVKERGTILALGAAEPRPLGQAFQEWWSPVRFPEHRHPMIRRMSPWRAVESAAAAWVEHRPLPTYPNPGMAELRRQVLGADAEHAPGGTRGPAGGTPPRTALPGPRHDAPAAQTVDA</sequence>
<evidence type="ECO:0000259" key="12">
    <source>
        <dbReference type="Pfam" id="PF00535"/>
    </source>
</evidence>
<reference evidence="14" key="1">
    <citation type="journal article" date="2019" name="Int. J. Syst. Evol. Microbiol.">
        <title>The Global Catalogue of Microorganisms (GCM) 10K type strain sequencing project: providing services to taxonomists for standard genome sequencing and annotation.</title>
        <authorList>
            <consortium name="The Broad Institute Genomics Platform"/>
            <consortium name="The Broad Institute Genome Sequencing Center for Infectious Disease"/>
            <person name="Wu L."/>
            <person name="Ma J."/>
        </authorList>
    </citation>
    <scope>NUCLEOTIDE SEQUENCE [LARGE SCALE GENOMIC DNA]</scope>
    <source>
        <strain evidence="14">NCAIM B.02333</strain>
    </source>
</reference>
<dbReference type="GO" id="GO:0016757">
    <property type="term" value="F:glycosyltransferase activity"/>
    <property type="evidence" value="ECO:0007669"/>
    <property type="project" value="UniProtKB-KW"/>
</dbReference>
<evidence type="ECO:0000256" key="5">
    <source>
        <dbReference type="ARBA" id="ARBA00022679"/>
    </source>
</evidence>
<comment type="similarity">
    <text evidence="3">Belongs to the glycosyltransferase 2 family.</text>
</comment>
<comment type="caution">
    <text evidence="13">The sequence shown here is derived from an EMBL/GenBank/DDBJ whole genome shotgun (WGS) entry which is preliminary data.</text>
</comment>
<evidence type="ECO:0000256" key="8">
    <source>
        <dbReference type="ARBA" id="ARBA00040894"/>
    </source>
</evidence>
<dbReference type="InterPro" id="IPR001173">
    <property type="entry name" value="Glyco_trans_2-like"/>
</dbReference>
<evidence type="ECO:0000256" key="11">
    <source>
        <dbReference type="SAM" id="MobiDB-lite"/>
    </source>
</evidence>
<keyword evidence="14" id="KW-1185">Reference proteome</keyword>
<evidence type="ECO:0000256" key="6">
    <source>
        <dbReference type="ARBA" id="ARBA00022842"/>
    </source>
</evidence>
<evidence type="ECO:0000256" key="2">
    <source>
        <dbReference type="ARBA" id="ARBA00001946"/>
    </source>
</evidence>
<keyword evidence="5 13" id="KW-0808">Transferase</keyword>
<evidence type="ECO:0000256" key="4">
    <source>
        <dbReference type="ARBA" id="ARBA00022676"/>
    </source>
</evidence>
<comment type="cofactor">
    <cofactor evidence="2">
        <name>Mg(2+)</name>
        <dbReference type="ChEBI" id="CHEBI:18420"/>
    </cofactor>
</comment>
<evidence type="ECO:0000256" key="10">
    <source>
        <dbReference type="ARBA" id="ARBA00048997"/>
    </source>
</evidence>
<evidence type="ECO:0000256" key="1">
    <source>
        <dbReference type="ARBA" id="ARBA00001936"/>
    </source>
</evidence>
<dbReference type="RefSeq" id="WP_340292287.1">
    <property type="nucleotide sequence ID" value="NZ_JBBEOI010000066.1"/>
</dbReference>
<dbReference type="InterPro" id="IPR029044">
    <property type="entry name" value="Nucleotide-diphossugar_trans"/>
</dbReference>
<evidence type="ECO:0000256" key="9">
    <source>
        <dbReference type="ARBA" id="ARBA00048689"/>
    </source>
</evidence>
<proteinExistence type="inferred from homology"/>
<name>A0ABV7WJ58_9MICO</name>
<gene>
    <name evidence="13" type="ORF">ACFOLH_11625</name>
</gene>
<dbReference type="InterPro" id="IPR050256">
    <property type="entry name" value="Glycosyltransferase_2"/>
</dbReference>
<dbReference type="Gene3D" id="3.90.550.10">
    <property type="entry name" value="Spore Coat Polysaccharide Biosynthesis Protein SpsA, Chain A"/>
    <property type="match status" value="1"/>
</dbReference>
<evidence type="ECO:0000256" key="3">
    <source>
        <dbReference type="ARBA" id="ARBA00006739"/>
    </source>
</evidence>
<dbReference type="Pfam" id="PF00535">
    <property type="entry name" value="Glycos_transf_2"/>
    <property type="match status" value="1"/>
</dbReference>
<comment type="cofactor">
    <cofactor evidence="1">
        <name>Mn(2+)</name>
        <dbReference type="ChEBI" id="CHEBI:29035"/>
    </cofactor>
</comment>